<reference evidence="3" key="1">
    <citation type="submission" date="2020-05" db="EMBL/GenBank/DDBJ databases">
        <authorList>
            <person name="Chiriac C."/>
            <person name="Salcher M."/>
            <person name="Ghai R."/>
            <person name="Kavagutti S V."/>
        </authorList>
    </citation>
    <scope>NUCLEOTIDE SEQUENCE</scope>
</reference>
<dbReference type="InterPro" id="IPR032710">
    <property type="entry name" value="NTF2-like_dom_sf"/>
</dbReference>
<accession>A0A6J7JQ38</accession>
<gene>
    <name evidence="2" type="ORF">UFOPK2996_00641</name>
    <name evidence="3" type="ORF">UFOPK3789_00321</name>
</gene>
<dbReference type="EMBL" id="CAFAAH010000067">
    <property type="protein sequence ID" value="CAB4793539.1"/>
    <property type="molecule type" value="Genomic_DNA"/>
</dbReference>
<evidence type="ECO:0000313" key="2">
    <source>
        <dbReference type="EMBL" id="CAB4793539.1"/>
    </source>
</evidence>
<feature type="domain" description="SnoaL-like" evidence="1">
    <location>
        <begin position="10"/>
        <end position="115"/>
    </location>
</feature>
<organism evidence="3">
    <name type="scientific">freshwater metagenome</name>
    <dbReference type="NCBI Taxonomy" id="449393"/>
    <lineage>
        <taxon>unclassified sequences</taxon>
        <taxon>metagenomes</taxon>
        <taxon>ecological metagenomes</taxon>
    </lineage>
</organism>
<dbReference type="EMBL" id="CAFBNL010000010">
    <property type="protein sequence ID" value="CAB4945083.1"/>
    <property type="molecule type" value="Genomic_DNA"/>
</dbReference>
<evidence type="ECO:0000313" key="3">
    <source>
        <dbReference type="EMBL" id="CAB4945083.1"/>
    </source>
</evidence>
<evidence type="ECO:0000259" key="1">
    <source>
        <dbReference type="Pfam" id="PF12680"/>
    </source>
</evidence>
<sequence>MPEDVYAIASRFIAYVEACDLDSLSAMYAPDGVVNINVLGLDQPAAETFETLKSMHQRAESLRYEVLEVIPTESGYVQRHRLHVVVPRAEDSEAQNLVIPACLIVKLDQGGLITRVDEYLDSAQIAPLFQRQLSASKPARQSKLHL</sequence>
<proteinExistence type="predicted"/>
<dbReference type="SUPFAM" id="SSF54427">
    <property type="entry name" value="NTF2-like"/>
    <property type="match status" value="1"/>
</dbReference>
<dbReference type="InterPro" id="IPR037401">
    <property type="entry name" value="SnoaL-like"/>
</dbReference>
<protein>
    <submittedName>
        <fullName evidence="3">Unannotated protein</fullName>
    </submittedName>
</protein>
<dbReference type="Pfam" id="PF12680">
    <property type="entry name" value="SnoaL_2"/>
    <property type="match status" value="1"/>
</dbReference>
<name>A0A6J7JQ38_9ZZZZ</name>
<dbReference type="Gene3D" id="3.10.450.50">
    <property type="match status" value="1"/>
</dbReference>
<dbReference type="AlphaFoldDB" id="A0A6J7JQ38"/>